<dbReference type="AlphaFoldDB" id="A0A564Z3L7"/>
<accession>A0A564Z3L7</accession>
<feature type="compositionally biased region" description="Basic and acidic residues" evidence="1">
    <location>
        <begin position="131"/>
        <end position="148"/>
    </location>
</feature>
<organism evidence="4 5">
    <name type="scientific">Hymenolepis diminuta</name>
    <name type="common">Rat tapeworm</name>
    <dbReference type="NCBI Taxonomy" id="6216"/>
    <lineage>
        <taxon>Eukaryota</taxon>
        <taxon>Metazoa</taxon>
        <taxon>Spiralia</taxon>
        <taxon>Lophotrochozoa</taxon>
        <taxon>Platyhelminthes</taxon>
        <taxon>Cestoda</taxon>
        <taxon>Eucestoda</taxon>
        <taxon>Cyclophyllidea</taxon>
        <taxon>Hymenolepididae</taxon>
        <taxon>Hymenolepis</taxon>
    </lineage>
</organism>
<sequence length="171" mass="19819">FWWSSRTLTNGVCCRFLRILEAIEKITLVDNANECINLDIKCDSSMNQQNFGGQSCINRISNEIVPEYSTLRKPLTWLCIDLRFAQFCPNKSHVCKLYVKRGHKEIVCWNKPDFKKKSVIEKIKVCQARESIDSSRKDVQQNKKKYAEKSSQSSFGNEQKVGGRKQHPELN</sequence>
<dbReference type="Proteomes" id="UP000321570">
    <property type="component" value="Unassembled WGS sequence"/>
</dbReference>
<dbReference type="EMBL" id="CABIJS010000599">
    <property type="protein sequence ID" value="VUZ54075.1"/>
    <property type="molecule type" value="Genomic_DNA"/>
</dbReference>
<dbReference type="EMBL" id="CABIJS010000388">
    <property type="protein sequence ID" value="VUZ50742.1"/>
    <property type="molecule type" value="Genomic_DNA"/>
</dbReference>
<evidence type="ECO:0000313" key="3">
    <source>
        <dbReference type="EMBL" id="VUZ50742.1"/>
    </source>
</evidence>
<gene>
    <name evidence="4" type="ORF">WMSIL1_LOCUS12214</name>
    <name evidence="2" type="ORF">WMSIL1_LOCUS3292</name>
    <name evidence="3" type="ORF">WMSIL1_LOCUS9563</name>
</gene>
<feature type="region of interest" description="Disordered" evidence="1">
    <location>
        <begin position="131"/>
        <end position="171"/>
    </location>
</feature>
<evidence type="ECO:0000313" key="4">
    <source>
        <dbReference type="EMBL" id="VUZ54075.1"/>
    </source>
</evidence>
<name>A0A564Z3L7_HYMDI</name>
<reference evidence="4 5" key="1">
    <citation type="submission" date="2019-07" db="EMBL/GenBank/DDBJ databases">
        <authorList>
            <person name="Jastrzebski P J."/>
            <person name="Paukszto L."/>
            <person name="Jastrzebski P J."/>
        </authorList>
    </citation>
    <scope>NUCLEOTIDE SEQUENCE [LARGE SCALE GENOMIC DNA]</scope>
    <source>
        <strain evidence="4 5">WMS-il1</strain>
    </source>
</reference>
<protein>
    <submittedName>
        <fullName evidence="4">Uncharacterized protein</fullName>
    </submittedName>
</protein>
<proteinExistence type="predicted"/>
<keyword evidence="5" id="KW-1185">Reference proteome</keyword>
<feature type="non-terminal residue" evidence="4">
    <location>
        <position position="1"/>
    </location>
</feature>
<evidence type="ECO:0000313" key="2">
    <source>
        <dbReference type="EMBL" id="VUZ42727.1"/>
    </source>
</evidence>
<evidence type="ECO:0000256" key="1">
    <source>
        <dbReference type="SAM" id="MobiDB-lite"/>
    </source>
</evidence>
<dbReference type="EMBL" id="CABIJS010000097">
    <property type="protein sequence ID" value="VUZ42727.1"/>
    <property type="molecule type" value="Genomic_DNA"/>
</dbReference>
<evidence type="ECO:0000313" key="5">
    <source>
        <dbReference type="Proteomes" id="UP000321570"/>
    </source>
</evidence>